<dbReference type="PANTHER" id="PTHR30352:SF4">
    <property type="entry name" value="PYRUVATE FORMATE-LYASE 2-ACTIVATING ENZYME"/>
    <property type="match status" value="1"/>
</dbReference>
<comment type="caution">
    <text evidence="10">The sequence shown here is derived from an EMBL/GenBank/DDBJ whole genome shotgun (WGS) entry which is preliminary data.</text>
</comment>
<evidence type="ECO:0000259" key="8">
    <source>
        <dbReference type="PROSITE" id="PS51379"/>
    </source>
</evidence>
<dbReference type="InterPro" id="IPR012839">
    <property type="entry name" value="Organic_radical_activase"/>
</dbReference>
<dbReference type="Gene3D" id="3.30.70.20">
    <property type="match status" value="1"/>
</dbReference>
<reference evidence="10 11" key="1">
    <citation type="submission" date="2022-08" db="EMBL/GenBank/DDBJ databases">
        <title>Proteogenomics of the novel Dehalobacterium formicoaceticum strain EZ94 highlights a key role of methyltransferases during anaerobic dichloromethane degradation.</title>
        <authorList>
            <person name="Wasmund K."/>
        </authorList>
    </citation>
    <scope>NUCLEOTIDE SEQUENCE [LARGE SCALE GENOMIC DNA]</scope>
    <source>
        <strain evidence="10 11">EZ94</strain>
    </source>
</reference>
<keyword evidence="11" id="KW-1185">Reference proteome</keyword>
<evidence type="ECO:0000256" key="6">
    <source>
        <dbReference type="ARBA" id="ARBA00023014"/>
    </source>
</evidence>
<dbReference type="SFLD" id="SFLDG01066">
    <property type="entry name" value="organic_radical-activating_enz"/>
    <property type="match status" value="1"/>
</dbReference>
<dbReference type="RefSeq" id="WP_257912118.1">
    <property type="nucleotide sequence ID" value="NZ_JANPWE010000001.1"/>
</dbReference>
<dbReference type="NCBIfam" id="TIGR02494">
    <property type="entry name" value="PFLE_PFLC"/>
    <property type="match status" value="1"/>
</dbReference>
<organism evidence="10 11">
    <name type="scientific">Dehalobacterium formicoaceticum</name>
    <dbReference type="NCBI Taxonomy" id="51515"/>
    <lineage>
        <taxon>Bacteria</taxon>
        <taxon>Bacillati</taxon>
        <taxon>Bacillota</taxon>
        <taxon>Clostridia</taxon>
        <taxon>Eubacteriales</taxon>
        <taxon>Peptococcaceae</taxon>
        <taxon>Dehalobacterium</taxon>
    </lineage>
</organism>
<accession>A0ABT1Y243</accession>
<name>A0ABT1Y243_9FIRM</name>
<dbReference type="EMBL" id="JANPWE010000001">
    <property type="protein sequence ID" value="MCR6544628.1"/>
    <property type="molecule type" value="Genomic_DNA"/>
</dbReference>
<evidence type="ECO:0000313" key="11">
    <source>
        <dbReference type="Proteomes" id="UP001524944"/>
    </source>
</evidence>
<protein>
    <submittedName>
        <fullName evidence="10">Glycyl-radical enzyme activating protein</fullName>
    </submittedName>
</protein>
<dbReference type="Proteomes" id="UP001524944">
    <property type="component" value="Unassembled WGS sequence"/>
</dbReference>
<dbReference type="SFLD" id="SFLDG01118">
    <property type="entry name" value="activating_enzymes__group_2"/>
    <property type="match status" value="1"/>
</dbReference>
<evidence type="ECO:0000313" key="10">
    <source>
        <dbReference type="EMBL" id="MCR6544628.1"/>
    </source>
</evidence>
<evidence type="ECO:0000256" key="1">
    <source>
        <dbReference type="ARBA" id="ARBA00001966"/>
    </source>
</evidence>
<dbReference type="Gene3D" id="3.80.30.10">
    <property type="entry name" value="pyruvate-formate lyase- activating enzyme"/>
    <property type="match status" value="1"/>
</dbReference>
<evidence type="ECO:0000256" key="5">
    <source>
        <dbReference type="ARBA" id="ARBA00023004"/>
    </source>
</evidence>
<comment type="catalytic activity">
    <reaction evidence="7">
        <text>glycyl-[protein] + reduced [flavodoxin] + S-adenosyl-L-methionine = glycin-2-yl radical-[protein] + semiquinone [flavodoxin] + 5'-deoxyadenosine + L-methionine + H(+)</text>
        <dbReference type="Rhea" id="RHEA:61976"/>
        <dbReference type="Rhea" id="RHEA-COMP:10622"/>
        <dbReference type="Rhea" id="RHEA-COMP:14480"/>
        <dbReference type="Rhea" id="RHEA-COMP:15993"/>
        <dbReference type="Rhea" id="RHEA-COMP:15994"/>
        <dbReference type="ChEBI" id="CHEBI:15378"/>
        <dbReference type="ChEBI" id="CHEBI:17319"/>
        <dbReference type="ChEBI" id="CHEBI:29947"/>
        <dbReference type="ChEBI" id="CHEBI:32722"/>
        <dbReference type="ChEBI" id="CHEBI:57618"/>
        <dbReference type="ChEBI" id="CHEBI:57844"/>
        <dbReference type="ChEBI" id="CHEBI:59789"/>
        <dbReference type="ChEBI" id="CHEBI:140311"/>
    </reaction>
</comment>
<dbReference type="InterPro" id="IPR007197">
    <property type="entry name" value="rSAM"/>
</dbReference>
<keyword evidence="3" id="KW-0949">S-adenosyl-L-methionine</keyword>
<gene>
    <name evidence="10" type="ORF">NVS47_03715</name>
</gene>
<evidence type="ECO:0000256" key="3">
    <source>
        <dbReference type="ARBA" id="ARBA00022691"/>
    </source>
</evidence>
<feature type="domain" description="Radical SAM core" evidence="9">
    <location>
        <begin position="14"/>
        <end position="291"/>
    </location>
</feature>
<feature type="domain" description="4Fe-4S ferredoxin-type" evidence="8">
    <location>
        <begin position="75"/>
        <end position="102"/>
    </location>
</feature>
<sequence>MDGVVLKIDRGSKHDGPGLRTVVFLKGCPLRCKWCSTPESQQKDPILLHMETLCVRCGRCVAACPEKALWLEEIVIIDRQRCKHCGKCKDACLNNALRFSGMIMSLDEVYNVIERSRSFWNRMPGGLTISGGEVFLQFEFSKALLKKCHEAGINTNIETSCFAPMEKVQELLPYLDHVCCDVKHMDDERHRELTGVSNRQILENIQMISHEKDLILRYPVIPTYNDSEENIDATCDFIKTLGDKFNRVDLLAYHEMGTITYRRLGLEYALEGVPALSKERLILVRDRMVARGVRAVLA</sequence>
<evidence type="ECO:0000256" key="4">
    <source>
        <dbReference type="ARBA" id="ARBA00022723"/>
    </source>
</evidence>
<evidence type="ECO:0000256" key="7">
    <source>
        <dbReference type="ARBA" id="ARBA00047365"/>
    </source>
</evidence>
<dbReference type="PIRSF" id="PIRSF000371">
    <property type="entry name" value="PFL_act_enz"/>
    <property type="match status" value="1"/>
</dbReference>
<dbReference type="Pfam" id="PF00037">
    <property type="entry name" value="Fer4"/>
    <property type="match status" value="1"/>
</dbReference>
<dbReference type="PANTHER" id="PTHR30352">
    <property type="entry name" value="PYRUVATE FORMATE-LYASE-ACTIVATING ENZYME"/>
    <property type="match status" value="1"/>
</dbReference>
<dbReference type="InterPro" id="IPR034457">
    <property type="entry name" value="Organic_radical-activating"/>
</dbReference>
<keyword evidence="6" id="KW-0411">Iron-sulfur</keyword>
<keyword evidence="4" id="KW-0479">Metal-binding</keyword>
<dbReference type="InterPro" id="IPR040074">
    <property type="entry name" value="BssD/PflA/YjjW"/>
</dbReference>
<keyword evidence="2" id="KW-0004">4Fe-4S</keyword>
<dbReference type="InterPro" id="IPR017896">
    <property type="entry name" value="4Fe4S_Fe-S-bd"/>
</dbReference>
<dbReference type="InterPro" id="IPR058240">
    <property type="entry name" value="rSAM_sf"/>
</dbReference>
<dbReference type="PROSITE" id="PS51379">
    <property type="entry name" value="4FE4S_FER_2"/>
    <property type="match status" value="2"/>
</dbReference>
<comment type="cofactor">
    <cofactor evidence="1">
        <name>[4Fe-4S] cluster</name>
        <dbReference type="ChEBI" id="CHEBI:49883"/>
    </cofactor>
</comment>
<dbReference type="SUPFAM" id="SSF54862">
    <property type="entry name" value="4Fe-4S ferredoxins"/>
    <property type="match status" value="1"/>
</dbReference>
<dbReference type="Pfam" id="PF04055">
    <property type="entry name" value="Radical_SAM"/>
    <property type="match status" value="1"/>
</dbReference>
<dbReference type="InterPro" id="IPR017900">
    <property type="entry name" value="4Fe4S_Fe_S_CS"/>
</dbReference>
<dbReference type="SUPFAM" id="SSF102114">
    <property type="entry name" value="Radical SAM enzymes"/>
    <property type="match status" value="1"/>
</dbReference>
<keyword evidence="5" id="KW-0408">Iron</keyword>
<feature type="domain" description="4Fe-4S ferredoxin-type" evidence="8">
    <location>
        <begin position="44"/>
        <end position="74"/>
    </location>
</feature>
<evidence type="ECO:0000256" key="2">
    <source>
        <dbReference type="ARBA" id="ARBA00022485"/>
    </source>
</evidence>
<proteinExistence type="predicted"/>
<dbReference type="PROSITE" id="PS00198">
    <property type="entry name" value="4FE4S_FER_1"/>
    <property type="match status" value="1"/>
</dbReference>
<dbReference type="SFLD" id="SFLDS00029">
    <property type="entry name" value="Radical_SAM"/>
    <property type="match status" value="1"/>
</dbReference>
<dbReference type="PROSITE" id="PS51918">
    <property type="entry name" value="RADICAL_SAM"/>
    <property type="match status" value="1"/>
</dbReference>
<evidence type="ECO:0000259" key="9">
    <source>
        <dbReference type="PROSITE" id="PS51918"/>
    </source>
</evidence>